<keyword evidence="5 11" id="KW-0732">Signal</keyword>
<evidence type="ECO:0000256" key="3">
    <source>
        <dbReference type="ARBA" id="ARBA00022459"/>
    </source>
</evidence>
<proteinExistence type="inferred from homology"/>
<keyword evidence="8" id="KW-0472">Membrane</keyword>
<dbReference type="PANTHER" id="PTHR28012:SF1">
    <property type="entry name" value="NUCLEAR FUSION PROTEIN KAR5"/>
    <property type="match status" value="1"/>
</dbReference>
<comment type="function">
    <text evidence="1 11">Required for nuclear membrane fusion during karyogamy.</text>
</comment>
<dbReference type="GO" id="GO:0048288">
    <property type="term" value="P:nuclear membrane fusion involved in karyogamy"/>
    <property type="evidence" value="ECO:0007669"/>
    <property type="project" value="UniProtKB-UniRule"/>
</dbReference>
<dbReference type="Proteomes" id="UP000717996">
    <property type="component" value="Unassembled WGS sequence"/>
</dbReference>
<protein>
    <recommendedName>
        <fullName evidence="14">Karyogamy protein 5</fullName>
    </recommendedName>
</protein>
<evidence type="ECO:0000256" key="4">
    <source>
        <dbReference type="ARBA" id="ARBA00022692"/>
    </source>
</evidence>
<dbReference type="OrthoDB" id="5311848at2759"/>
<keyword evidence="10 11" id="KW-0539">Nucleus</keyword>
<accession>A0A9P6YNY8</accession>
<gene>
    <name evidence="12" type="ORF">G6F51_000493</name>
</gene>
<dbReference type="EMBL" id="JAANIT010000029">
    <property type="protein sequence ID" value="KAG1553604.1"/>
    <property type="molecule type" value="Genomic_DNA"/>
</dbReference>
<reference evidence="12" key="1">
    <citation type="journal article" date="2020" name="Microb. Genom.">
        <title>Genetic diversity of clinical and environmental Mucorales isolates obtained from an investigation of mucormycosis cases among solid organ transplant recipients.</title>
        <authorList>
            <person name="Nguyen M.H."/>
            <person name="Kaul D."/>
            <person name="Muto C."/>
            <person name="Cheng S.J."/>
            <person name="Richter R.A."/>
            <person name="Bruno V.M."/>
            <person name="Liu G."/>
            <person name="Beyhan S."/>
            <person name="Sundermann A.J."/>
            <person name="Mounaud S."/>
            <person name="Pasculle A.W."/>
            <person name="Nierman W.C."/>
            <person name="Driscoll E."/>
            <person name="Cumbie R."/>
            <person name="Clancy C.J."/>
            <person name="Dupont C.L."/>
        </authorList>
    </citation>
    <scope>NUCLEOTIDE SEQUENCE</scope>
    <source>
        <strain evidence="12">GL16</strain>
    </source>
</reference>
<comment type="caution">
    <text evidence="12">The sequence shown here is derived from an EMBL/GenBank/DDBJ whole genome shotgun (WGS) entry which is preliminary data.</text>
</comment>
<dbReference type="GO" id="GO:0031965">
    <property type="term" value="C:nuclear membrane"/>
    <property type="evidence" value="ECO:0007669"/>
    <property type="project" value="UniProtKB-SubCell"/>
</dbReference>
<keyword evidence="6 11" id="KW-0256">Endoplasmic reticulum</keyword>
<evidence type="ECO:0008006" key="14">
    <source>
        <dbReference type="Google" id="ProtNLM"/>
    </source>
</evidence>
<evidence type="ECO:0000256" key="6">
    <source>
        <dbReference type="ARBA" id="ARBA00022824"/>
    </source>
</evidence>
<keyword evidence="3 11" id="KW-0415">Karyogamy</keyword>
<evidence type="ECO:0000313" key="13">
    <source>
        <dbReference type="Proteomes" id="UP000717996"/>
    </source>
</evidence>
<comment type="similarity">
    <text evidence="2 11">Belongs to the KAR5 family.</text>
</comment>
<evidence type="ECO:0000256" key="1">
    <source>
        <dbReference type="ARBA" id="ARBA00003389"/>
    </source>
</evidence>
<evidence type="ECO:0000256" key="2">
    <source>
        <dbReference type="ARBA" id="ARBA00010473"/>
    </source>
</evidence>
<evidence type="ECO:0000256" key="11">
    <source>
        <dbReference type="RuleBase" id="RU368082"/>
    </source>
</evidence>
<evidence type="ECO:0000313" key="12">
    <source>
        <dbReference type="EMBL" id="KAG1553604.1"/>
    </source>
</evidence>
<evidence type="ECO:0000256" key="8">
    <source>
        <dbReference type="ARBA" id="ARBA00023136"/>
    </source>
</evidence>
<keyword evidence="4" id="KW-0812">Transmembrane</keyword>
<evidence type="ECO:0000256" key="5">
    <source>
        <dbReference type="ARBA" id="ARBA00022729"/>
    </source>
</evidence>
<comment type="subcellular location">
    <subcellularLocation>
        <location evidence="11">Endoplasmic reticulum membrane</location>
    </subcellularLocation>
    <subcellularLocation>
        <location evidence="11">Nucleus membrane</location>
    </subcellularLocation>
</comment>
<sequence>MAENMKYAIMLTLCELSSAKIKAPNDCTTTLDHHDQLTRCIQKLSASPQAWTSYSGYFRDIVLICFAIKYPMEKEILEKLHENITLNQVKNFDILQSQQNYLIQWRQQEFDMFDVLKESQVDVINHIAKAKDYYQKTESQIEFLFDTLGLLQNKTQLAIIQYDEMVNRHIEQVYRQLNDLLIHQTMEIDGLVDALLLKLDKVHRHVEQSLLDQIQATNSWNEYVKNIELELNDRWKNSIQNMSTILYNAINGPLDEIKQLQDKLNVAHHHLIEIMKPFHWVSENTWIIYSQGLSAVKHLIMQLLAWATLCNRLQTLFQVINVQHSKACACTLASIIFISSRQFTLNIHLNILIVTSACLLTQGILMCYNPEAEENMYNSIQQVPSTCYDVPSTFTVKDTYHFHRYYSYSS</sequence>
<name>A0A9P6YNY8_RHIOR</name>
<organism evidence="12 13">
    <name type="scientific">Rhizopus oryzae</name>
    <name type="common">Mucormycosis agent</name>
    <name type="synonym">Rhizopus arrhizus var. delemar</name>
    <dbReference type="NCBI Taxonomy" id="64495"/>
    <lineage>
        <taxon>Eukaryota</taxon>
        <taxon>Fungi</taxon>
        <taxon>Fungi incertae sedis</taxon>
        <taxon>Mucoromycota</taxon>
        <taxon>Mucoromycotina</taxon>
        <taxon>Mucoromycetes</taxon>
        <taxon>Mucorales</taxon>
        <taxon>Mucorineae</taxon>
        <taxon>Rhizopodaceae</taxon>
        <taxon>Rhizopus</taxon>
    </lineage>
</organism>
<keyword evidence="9" id="KW-0325">Glycoprotein</keyword>
<evidence type="ECO:0000256" key="10">
    <source>
        <dbReference type="ARBA" id="ARBA00023242"/>
    </source>
</evidence>
<evidence type="ECO:0000256" key="7">
    <source>
        <dbReference type="ARBA" id="ARBA00022989"/>
    </source>
</evidence>
<dbReference type="Pfam" id="PF04163">
    <property type="entry name" value="Tht1"/>
    <property type="match status" value="1"/>
</dbReference>
<dbReference type="GO" id="GO:0000742">
    <property type="term" value="P:karyogamy involved in conjugation with cellular fusion"/>
    <property type="evidence" value="ECO:0007669"/>
    <property type="project" value="UniProtKB-UniRule"/>
</dbReference>
<evidence type="ECO:0000256" key="9">
    <source>
        <dbReference type="ARBA" id="ARBA00023180"/>
    </source>
</evidence>
<dbReference type="PANTHER" id="PTHR28012">
    <property type="entry name" value="NUCLEAR FUSION PROTEIN KAR5"/>
    <property type="match status" value="1"/>
</dbReference>
<keyword evidence="7" id="KW-1133">Transmembrane helix</keyword>
<dbReference type="GO" id="GO:0005789">
    <property type="term" value="C:endoplasmic reticulum membrane"/>
    <property type="evidence" value="ECO:0007669"/>
    <property type="project" value="UniProtKB-SubCell"/>
</dbReference>
<dbReference type="InterPro" id="IPR007292">
    <property type="entry name" value="Nuclear_fusion_Kar5"/>
</dbReference>
<dbReference type="AlphaFoldDB" id="A0A9P6YNY8"/>